<dbReference type="InterPro" id="IPR016940">
    <property type="entry name" value="ComGC"/>
</dbReference>
<keyword evidence="8 10" id="KW-0178">Competence</keyword>
<evidence type="ECO:0000256" key="1">
    <source>
        <dbReference type="ARBA" id="ARBA00004162"/>
    </source>
</evidence>
<accession>A0ABW5Q6F7</accession>
<evidence type="ECO:0000313" key="11">
    <source>
        <dbReference type="EMBL" id="MFD2637431.1"/>
    </source>
</evidence>
<evidence type="ECO:0000313" key="12">
    <source>
        <dbReference type="Proteomes" id="UP001597452"/>
    </source>
</evidence>
<keyword evidence="4" id="KW-0488">Methylation</keyword>
<dbReference type="NCBIfam" id="TIGR02532">
    <property type="entry name" value="IV_pilin_GFxxxE"/>
    <property type="match status" value="1"/>
</dbReference>
<dbReference type="RefSeq" id="WP_054752952.1">
    <property type="nucleotide sequence ID" value="NZ_JBHUMZ010000007.1"/>
</dbReference>
<keyword evidence="10" id="KW-0813">Transport</keyword>
<comment type="subcellular location">
    <subcellularLocation>
        <location evidence="1">Cell membrane</location>
        <topology evidence="1">Single-pass membrane protein</topology>
    </subcellularLocation>
    <subcellularLocation>
        <location evidence="2">Cell surface</location>
    </subcellularLocation>
</comment>
<evidence type="ECO:0000256" key="3">
    <source>
        <dbReference type="ARBA" id="ARBA00022475"/>
    </source>
</evidence>
<sequence length="96" mass="10863">MFKSEKGFTLIEMLIVLMIISFLLILAIPNIKDYNDTVENKGCDAYEDLVQSEVQLYKINEGVFPTDLTQLTSIDSTNHTCLESAEIVDGKVNFNR</sequence>
<proteinExistence type="inferred from homology"/>
<dbReference type="Pfam" id="PF07963">
    <property type="entry name" value="N_methyl"/>
    <property type="match status" value="1"/>
</dbReference>
<evidence type="ECO:0000256" key="6">
    <source>
        <dbReference type="ARBA" id="ARBA00022989"/>
    </source>
</evidence>
<evidence type="ECO:0000256" key="2">
    <source>
        <dbReference type="ARBA" id="ARBA00004241"/>
    </source>
</evidence>
<organism evidence="11 12">
    <name type="scientific">Piscibacillus salipiscarius</name>
    <dbReference type="NCBI Taxonomy" id="299480"/>
    <lineage>
        <taxon>Bacteria</taxon>
        <taxon>Bacillati</taxon>
        <taxon>Bacillota</taxon>
        <taxon>Bacilli</taxon>
        <taxon>Bacillales</taxon>
        <taxon>Bacillaceae</taxon>
        <taxon>Piscibacillus</taxon>
    </lineage>
</organism>
<feature type="transmembrane region" description="Helical" evidence="10">
    <location>
        <begin position="7"/>
        <end position="28"/>
    </location>
</feature>
<evidence type="ECO:0000256" key="5">
    <source>
        <dbReference type="ARBA" id="ARBA00022692"/>
    </source>
</evidence>
<evidence type="ECO:0000256" key="7">
    <source>
        <dbReference type="ARBA" id="ARBA00023136"/>
    </source>
</evidence>
<keyword evidence="5 10" id="KW-0812">Transmembrane</keyword>
<dbReference type="Gene3D" id="3.30.700.10">
    <property type="entry name" value="Glycoprotein, Type 4 Pilin"/>
    <property type="match status" value="1"/>
</dbReference>
<comment type="function">
    <text evidence="10">Required for transformation and DNA binding.</text>
</comment>
<keyword evidence="3 10" id="KW-1003">Cell membrane</keyword>
<keyword evidence="12" id="KW-1185">Reference proteome</keyword>
<dbReference type="Proteomes" id="UP001597452">
    <property type="component" value="Unassembled WGS sequence"/>
</dbReference>
<comment type="caution">
    <text evidence="11">The sequence shown here is derived from an EMBL/GenBank/DDBJ whole genome shotgun (WGS) entry which is preliminary data.</text>
</comment>
<keyword evidence="6 10" id="KW-1133">Transmembrane helix</keyword>
<gene>
    <name evidence="11" type="primary">comGC</name>
    <name evidence="11" type="ORF">ACFSW4_00890</name>
</gene>
<comment type="subunit">
    <text evidence="10">Homodimer.</text>
</comment>
<comment type="similarity">
    <text evidence="9 10">Belongs to the ComGC family.</text>
</comment>
<evidence type="ECO:0000256" key="8">
    <source>
        <dbReference type="ARBA" id="ARBA00023287"/>
    </source>
</evidence>
<name>A0ABW5Q6F7_9BACI</name>
<dbReference type="NCBIfam" id="NF040999">
    <property type="entry name" value="pilin_ComGC"/>
    <property type="match status" value="1"/>
</dbReference>
<evidence type="ECO:0000256" key="9">
    <source>
        <dbReference type="ARBA" id="ARBA00043982"/>
    </source>
</evidence>
<reference evidence="12" key="1">
    <citation type="journal article" date="2019" name="Int. J. Syst. Evol. Microbiol.">
        <title>The Global Catalogue of Microorganisms (GCM) 10K type strain sequencing project: providing services to taxonomists for standard genome sequencing and annotation.</title>
        <authorList>
            <consortium name="The Broad Institute Genomics Platform"/>
            <consortium name="The Broad Institute Genome Sequencing Center for Infectious Disease"/>
            <person name="Wu L."/>
            <person name="Ma J."/>
        </authorList>
    </citation>
    <scope>NUCLEOTIDE SEQUENCE [LARGE SCALE GENOMIC DNA]</scope>
    <source>
        <strain evidence="12">TISTR 1571</strain>
    </source>
</reference>
<protein>
    <recommendedName>
        <fullName evidence="10">ComG operon protein 3</fullName>
    </recommendedName>
</protein>
<dbReference type="EMBL" id="JBHUMZ010000007">
    <property type="protein sequence ID" value="MFD2637431.1"/>
    <property type="molecule type" value="Genomic_DNA"/>
</dbReference>
<dbReference type="InterPro" id="IPR012902">
    <property type="entry name" value="N_methyl_site"/>
</dbReference>
<evidence type="ECO:0000256" key="4">
    <source>
        <dbReference type="ARBA" id="ARBA00022481"/>
    </source>
</evidence>
<keyword evidence="7 10" id="KW-0472">Membrane</keyword>
<dbReference type="PIRSF" id="PIRSF029928">
    <property type="entry name" value="Late_competence_ComGC"/>
    <property type="match status" value="1"/>
</dbReference>
<dbReference type="PROSITE" id="PS00409">
    <property type="entry name" value="PROKAR_NTER_METHYL"/>
    <property type="match status" value="1"/>
</dbReference>
<evidence type="ECO:0000256" key="10">
    <source>
        <dbReference type="PIRNR" id="PIRNR029928"/>
    </source>
</evidence>
<dbReference type="SUPFAM" id="SSF54523">
    <property type="entry name" value="Pili subunits"/>
    <property type="match status" value="1"/>
</dbReference>
<dbReference type="InterPro" id="IPR045584">
    <property type="entry name" value="Pilin-like"/>
</dbReference>